<accession>A0A8J3SRF7</accession>
<evidence type="ECO:0000313" key="3">
    <source>
        <dbReference type="EMBL" id="GIH99191.1"/>
    </source>
</evidence>
<feature type="domain" description="TadE-like" evidence="2">
    <location>
        <begin position="10"/>
        <end position="52"/>
    </location>
</feature>
<evidence type="ECO:0000256" key="1">
    <source>
        <dbReference type="SAM" id="Phobius"/>
    </source>
</evidence>
<proteinExistence type="predicted"/>
<evidence type="ECO:0000313" key="4">
    <source>
        <dbReference type="Proteomes" id="UP000634476"/>
    </source>
</evidence>
<dbReference type="AlphaFoldDB" id="A0A8J3SRF7"/>
<dbReference type="Pfam" id="PF07811">
    <property type="entry name" value="TadE"/>
    <property type="match status" value="1"/>
</dbReference>
<reference evidence="3" key="1">
    <citation type="submission" date="2021-01" db="EMBL/GenBank/DDBJ databases">
        <title>Whole genome shotgun sequence of Planobispora takensis NBRC 109077.</title>
        <authorList>
            <person name="Komaki H."/>
            <person name="Tamura T."/>
        </authorList>
    </citation>
    <scope>NUCLEOTIDE SEQUENCE</scope>
    <source>
        <strain evidence="3">NBRC 109077</strain>
    </source>
</reference>
<feature type="transmembrane region" description="Helical" evidence="1">
    <location>
        <begin position="12"/>
        <end position="32"/>
    </location>
</feature>
<dbReference type="Proteomes" id="UP000634476">
    <property type="component" value="Unassembled WGS sequence"/>
</dbReference>
<keyword evidence="1" id="KW-1133">Transmembrane helix</keyword>
<protein>
    <recommendedName>
        <fullName evidence="2">TadE-like domain-containing protein</fullName>
    </recommendedName>
</protein>
<keyword evidence="1" id="KW-0812">Transmembrane</keyword>
<sequence>MIASGARDRGGAAVELVLLAPFLIMLALLTVAMGRLVAARLEVNNAAHQAARSASIARDPASATSVARLTADSALVGKRITCASRSVDVGLGSFEPGGNVTVTVTCRVRLADLAMVHLPGGTALSATFVVPIDYWRSR</sequence>
<dbReference type="InterPro" id="IPR012495">
    <property type="entry name" value="TadE-like_dom"/>
</dbReference>
<keyword evidence="1" id="KW-0472">Membrane</keyword>
<comment type="caution">
    <text evidence="3">The sequence shown here is derived from an EMBL/GenBank/DDBJ whole genome shotgun (WGS) entry which is preliminary data.</text>
</comment>
<dbReference type="EMBL" id="BOOK01000006">
    <property type="protein sequence ID" value="GIH99191.1"/>
    <property type="molecule type" value="Genomic_DNA"/>
</dbReference>
<keyword evidence="4" id="KW-1185">Reference proteome</keyword>
<dbReference type="RefSeq" id="WP_203873664.1">
    <property type="nucleotide sequence ID" value="NZ_BOOK01000006.1"/>
</dbReference>
<organism evidence="3 4">
    <name type="scientific">Planobispora takensis</name>
    <dbReference type="NCBI Taxonomy" id="1367882"/>
    <lineage>
        <taxon>Bacteria</taxon>
        <taxon>Bacillati</taxon>
        <taxon>Actinomycetota</taxon>
        <taxon>Actinomycetes</taxon>
        <taxon>Streptosporangiales</taxon>
        <taxon>Streptosporangiaceae</taxon>
        <taxon>Planobispora</taxon>
    </lineage>
</organism>
<evidence type="ECO:0000259" key="2">
    <source>
        <dbReference type="Pfam" id="PF07811"/>
    </source>
</evidence>
<name>A0A8J3SRF7_9ACTN</name>
<gene>
    <name evidence="3" type="ORF">Pta02_12000</name>
</gene>